<name>A0A2G8KQB3_STIJA</name>
<dbReference type="Proteomes" id="UP000230750">
    <property type="component" value="Unassembled WGS sequence"/>
</dbReference>
<gene>
    <name evidence="2" type="ORF">BSL78_12955</name>
</gene>
<dbReference type="CDD" id="cd01647">
    <property type="entry name" value="RT_LTR"/>
    <property type="match status" value="1"/>
</dbReference>
<sequence>MDVADRTTNVDSVQHGKLIAITVADGDTMQVFADLSNKVRMHYLSNEAGTIASSACEGNRDYLQNIDYAKELGFTLDDSDLSKENKESLLAFLGQNRDVFARNLSELGTTNVHNHYIDTGDAPAQRSRFYRTSPQVKAEIERQVDEMLQNDISEPSVSPWHSPVVMVRKKKGEFRFAVDYRKLNKVTQPMFFPLPRLDDVFDAIGGAQAQVFSVLDLASGFWQIPLDERTQHKSAFVTHHGIFQFKKLPFGLMNAPMSFQLVMAEVLRGINWKYALVYVDDIIIFSSNFTQHL</sequence>
<dbReference type="Gene3D" id="3.10.10.10">
    <property type="entry name" value="HIV Type 1 Reverse Transcriptase, subunit A, domain 1"/>
    <property type="match status" value="1"/>
</dbReference>
<organism evidence="2 3">
    <name type="scientific">Stichopus japonicus</name>
    <name type="common">Sea cucumber</name>
    <dbReference type="NCBI Taxonomy" id="307972"/>
    <lineage>
        <taxon>Eukaryota</taxon>
        <taxon>Metazoa</taxon>
        <taxon>Echinodermata</taxon>
        <taxon>Eleutherozoa</taxon>
        <taxon>Echinozoa</taxon>
        <taxon>Holothuroidea</taxon>
        <taxon>Aspidochirotacea</taxon>
        <taxon>Aspidochirotida</taxon>
        <taxon>Stichopodidae</taxon>
        <taxon>Apostichopus</taxon>
    </lineage>
</organism>
<dbReference type="PANTHER" id="PTHR24559:SF444">
    <property type="entry name" value="REVERSE TRANSCRIPTASE DOMAIN-CONTAINING PROTEIN"/>
    <property type="match status" value="1"/>
</dbReference>
<dbReference type="AlphaFoldDB" id="A0A2G8KQB3"/>
<dbReference type="PROSITE" id="PS50878">
    <property type="entry name" value="RT_POL"/>
    <property type="match status" value="1"/>
</dbReference>
<dbReference type="Gene3D" id="3.30.70.270">
    <property type="match status" value="1"/>
</dbReference>
<dbReference type="SUPFAM" id="SSF56672">
    <property type="entry name" value="DNA/RNA polymerases"/>
    <property type="match status" value="1"/>
</dbReference>
<comment type="caution">
    <text evidence="2">The sequence shown here is derived from an EMBL/GenBank/DDBJ whole genome shotgun (WGS) entry which is preliminary data.</text>
</comment>
<proteinExistence type="predicted"/>
<evidence type="ECO:0000259" key="1">
    <source>
        <dbReference type="PROSITE" id="PS50878"/>
    </source>
</evidence>
<dbReference type="PANTHER" id="PTHR24559">
    <property type="entry name" value="TRANSPOSON TY3-I GAG-POL POLYPROTEIN"/>
    <property type="match status" value="1"/>
</dbReference>
<accession>A0A2G8KQB3</accession>
<feature type="domain" description="Reverse transcriptase" evidence="1">
    <location>
        <begin position="148"/>
        <end position="293"/>
    </location>
</feature>
<dbReference type="Pfam" id="PF00078">
    <property type="entry name" value="RVT_1"/>
    <property type="match status" value="1"/>
</dbReference>
<protein>
    <submittedName>
        <fullName evidence="2">Retrovirus-related Pol polyprotein from transposon</fullName>
    </submittedName>
</protein>
<reference evidence="2 3" key="1">
    <citation type="journal article" date="2017" name="PLoS Biol.">
        <title>The sea cucumber genome provides insights into morphological evolution and visceral regeneration.</title>
        <authorList>
            <person name="Zhang X."/>
            <person name="Sun L."/>
            <person name="Yuan J."/>
            <person name="Sun Y."/>
            <person name="Gao Y."/>
            <person name="Zhang L."/>
            <person name="Li S."/>
            <person name="Dai H."/>
            <person name="Hamel J.F."/>
            <person name="Liu C."/>
            <person name="Yu Y."/>
            <person name="Liu S."/>
            <person name="Lin W."/>
            <person name="Guo K."/>
            <person name="Jin S."/>
            <person name="Xu P."/>
            <person name="Storey K.B."/>
            <person name="Huan P."/>
            <person name="Zhang T."/>
            <person name="Zhou Y."/>
            <person name="Zhang J."/>
            <person name="Lin C."/>
            <person name="Li X."/>
            <person name="Xing L."/>
            <person name="Huo D."/>
            <person name="Sun M."/>
            <person name="Wang L."/>
            <person name="Mercier A."/>
            <person name="Li F."/>
            <person name="Yang H."/>
            <person name="Xiang J."/>
        </authorList>
    </citation>
    <scope>NUCLEOTIDE SEQUENCE [LARGE SCALE GENOMIC DNA]</scope>
    <source>
        <strain evidence="2">Shaxun</strain>
        <tissue evidence="2">Muscle</tissue>
    </source>
</reference>
<evidence type="ECO:0000313" key="3">
    <source>
        <dbReference type="Proteomes" id="UP000230750"/>
    </source>
</evidence>
<dbReference type="InterPro" id="IPR043502">
    <property type="entry name" value="DNA/RNA_pol_sf"/>
</dbReference>
<dbReference type="InterPro" id="IPR000477">
    <property type="entry name" value="RT_dom"/>
</dbReference>
<dbReference type="EMBL" id="MRZV01000431">
    <property type="protein sequence ID" value="PIK50157.1"/>
    <property type="molecule type" value="Genomic_DNA"/>
</dbReference>
<keyword evidence="3" id="KW-1185">Reference proteome</keyword>
<dbReference type="InterPro" id="IPR053134">
    <property type="entry name" value="RNA-dir_DNA_polymerase"/>
</dbReference>
<dbReference type="InterPro" id="IPR043128">
    <property type="entry name" value="Rev_trsase/Diguanyl_cyclase"/>
</dbReference>
<evidence type="ECO:0000313" key="2">
    <source>
        <dbReference type="EMBL" id="PIK50157.1"/>
    </source>
</evidence>
<dbReference type="OrthoDB" id="420169at2759"/>